<evidence type="ECO:0000313" key="2">
    <source>
        <dbReference type="EMBL" id="EGG07392.1"/>
    </source>
</evidence>
<dbReference type="RefSeq" id="XP_007409299.1">
    <property type="nucleotide sequence ID" value="XM_007409237.1"/>
</dbReference>
<dbReference type="KEGG" id="mlr:MELLADRAFT_62716"/>
<feature type="compositionally biased region" description="Basic and acidic residues" evidence="1">
    <location>
        <begin position="65"/>
        <end position="112"/>
    </location>
</feature>
<dbReference type="GeneID" id="18929952"/>
<dbReference type="EMBL" id="GL883104">
    <property type="protein sequence ID" value="EGG07392.1"/>
    <property type="molecule type" value="Genomic_DNA"/>
</dbReference>
<keyword evidence="3" id="KW-1185">Reference proteome</keyword>
<dbReference type="VEuPathDB" id="FungiDB:MELLADRAFT_62716"/>
<dbReference type="AlphaFoldDB" id="F4RJY4"/>
<evidence type="ECO:0000313" key="3">
    <source>
        <dbReference type="Proteomes" id="UP000001072"/>
    </source>
</evidence>
<sequence>MSDTPERGGGAETSGTNNWMEGPDPPENPNTRPAKKQPKGKARAKSVGPIQIKPLTRQQEQIKVAQEKEADAQARLLEERGANERAARRIQELEKMLKERDESEGGGDKKGEDEEGGNEDGWGALEGDGDGTQQHQRNDRVWGGVVIKERPRTSQGTTFPPNPPVPFYPSSFLSAYQIQITFGILPSVEMPLIWEMNLKRGQWDWELINPPKGMPLQR</sequence>
<evidence type="ECO:0000256" key="1">
    <source>
        <dbReference type="SAM" id="MobiDB-lite"/>
    </source>
</evidence>
<dbReference type="Proteomes" id="UP000001072">
    <property type="component" value="Unassembled WGS sequence"/>
</dbReference>
<dbReference type="HOGENOM" id="CLU_1267148_0_0_1"/>
<proteinExistence type="predicted"/>
<feature type="region of interest" description="Disordered" evidence="1">
    <location>
        <begin position="1"/>
        <end position="139"/>
    </location>
</feature>
<gene>
    <name evidence="2" type="ORF">MELLADRAFT_62716</name>
</gene>
<accession>F4RJY4</accession>
<organism evidence="3">
    <name type="scientific">Melampsora larici-populina (strain 98AG31 / pathotype 3-4-7)</name>
    <name type="common">Poplar leaf rust fungus</name>
    <dbReference type="NCBI Taxonomy" id="747676"/>
    <lineage>
        <taxon>Eukaryota</taxon>
        <taxon>Fungi</taxon>
        <taxon>Dikarya</taxon>
        <taxon>Basidiomycota</taxon>
        <taxon>Pucciniomycotina</taxon>
        <taxon>Pucciniomycetes</taxon>
        <taxon>Pucciniales</taxon>
        <taxon>Melampsoraceae</taxon>
        <taxon>Melampsora</taxon>
    </lineage>
</organism>
<feature type="compositionally biased region" description="Basic residues" evidence="1">
    <location>
        <begin position="33"/>
        <end position="44"/>
    </location>
</feature>
<protein>
    <submittedName>
        <fullName evidence="2">Uncharacterized protein</fullName>
    </submittedName>
</protein>
<name>F4RJY4_MELLP</name>
<reference evidence="3" key="1">
    <citation type="journal article" date="2011" name="Proc. Natl. Acad. Sci. U.S.A.">
        <title>Obligate biotrophy features unraveled by the genomic analysis of rust fungi.</title>
        <authorList>
            <person name="Duplessis S."/>
            <person name="Cuomo C.A."/>
            <person name="Lin Y.-C."/>
            <person name="Aerts A."/>
            <person name="Tisserant E."/>
            <person name="Veneault-Fourrey C."/>
            <person name="Joly D.L."/>
            <person name="Hacquard S."/>
            <person name="Amselem J."/>
            <person name="Cantarel B.L."/>
            <person name="Chiu R."/>
            <person name="Coutinho P.M."/>
            <person name="Feau N."/>
            <person name="Field M."/>
            <person name="Frey P."/>
            <person name="Gelhaye E."/>
            <person name="Goldberg J."/>
            <person name="Grabherr M.G."/>
            <person name="Kodira C.D."/>
            <person name="Kohler A."/>
            <person name="Kuees U."/>
            <person name="Lindquist E.A."/>
            <person name="Lucas S.M."/>
            <person name="Mago R."/>
            <person name="Mauceli E."/>
            <person name="Morin E."/>
            <person name="Murat C."/>
            <person name="Pangilinan J.L."/>
            <person name="Park R."/>
            <person name="Pearson M."/>
            <person name="Quesneville H."/>
            <person name="Rouhier N."/>
            <person name="Sakthikumar S."/>
            <person name="Salamov A.A."/>
            <person name="Schmutz J."/>
            <person name="Selles B."/>
            <person name="Shapiro H."/>
            <person name="Tanguay P."/>
            <person name="Tuskan G.A."/>
            <person name="Henrissat B."/>
            <person name="Van de Peer Y."/>
            <person name="Rouze P."/>
            <person name="Ellis J.G."/>
            <person name="Dodds P.N."/>
            <person name="Schein J.E."/>
            <person name="Zhong S."/>
            <person name="Hamelin R.C."/>
            <person name="Grigoriev I.V."/>
            <person name="Szabo L.J."/>
            <person name="Martin F."/>
        </authorList>
    </citation>
    <scope>NUCLEOTIDE SEQUENCE [LARGE SCALE GENOMIC DNA]</scope>
    <source>
        <strain evidence="3">98AG31 / pathotype 3-4-7</strain>
    </source>
</reference>
<dbReference type="InParanoid" id="F4RJY4"/>